<dbReference type="Pfam" id="PF07310">
    <property type="entry name" value="PAS_5"/>
    <property type="match status" value="1"/>
</dbReference>
<name>A0A2W2BNF2_9HYPH</name>
<keyword evidence="2" id="KW-1185">Reference proteome</keyword>
<dbReference type="Proteomes" id="UP000248795">
    <property type="component" value="Unassembled WGS sequence"/>
</dbReference>
<dbReference type="EMBL" id="QKVK01000002">
    <property type="protein sequence ID" value="PZF77769.1"/>
    <property type="molecule type" value="Genomic_DNA"/>
</dbReference>
<comment type="caution">
    <text evidence="1">The sequence shown here is derived from an EMBL/GenBank/DDBJ whole genome shotgun (WGS) entry which is preliminary data.</text>
</comment>
<protein>
    <recommendedName>
        <fullName evidence="3">PAS domain-containing protein</fullName>
    </recommendedName>
</protein>
<reference evidence="2" key="1">
    <citation type="submission" date="2018-06" db="EMBL/GenBank/DDBJ databases">
        <title>Aestuariibacter litoralis strain KCTC 52945T.</title>
        <authorList>
            <person name="Li X."/>
            <person name="Salam N."/>
            <person name="Li J.-L."/>
            <person name="Chen Y.-M."/>
            <person name="Yang Z.-W."/>
            <person name="Zhang L.-Y."/>
            <person name="Han M.-X."/>
            <person name="Xiao M."/>
            <person name="Li W.-J."/>
        </authorList>
    </citation>
    <scope>NUCLEOTIDE SEQUENCE [LARGE SCALE GENOMIC DNA]</scope>
    <source>
        <strain evidence="2">KCTC 52945</strain>
    </source>
</reference>
<sequence length="190" mass="21187">MRISRSRFINDSFGQGIDSQGAALATGSVNIAFRAQLVVPEQRQLYDYWLSRAAKGALPGRSDINPADIPRLLPYISLIDVSDRLEASRIRLAGTRLRDVFDREITGLMIDDLDLGPKRDYWMTAYRHTAVDGKPTQGIVRGPRVNKEHLVQYWIRLPLAAASGSGIRMILGLDYFLSGLEDEQRQASAG</sequence>
<gene>
    <name evidence="1" type="ORF">DK847_04885</name>
</gene>
<evidence type="ECO:0000313" key="2">
    <source>
        <dbReference type="Proteomes" id="UP000248795"/>
    </source>
</evidence>
<proteinExistence type="predicted"/>
<accession>A0A2W2BNF2</accession>
<organism evidence="1 2">
    <name type="scientific">Aestuariivirga litoralis</name>
    <dbReference type="NCBI Taxonomy" id="2650924"/>
    <lineage>
        <taxon>Bacteria</taxon>
        <taxon>Pseudomonadati</taxon>
        <taxon>Pseudomonadota</taxon>
        <taxon>Alphaproteobacteria</taxon>
        <taxon>Hyphomicrobiales</taxon>
        <taxon>Aestuariivirgaceae</taxon>
        <taxon>Aestuariivirga</taxon>
    </lineage>
</organism>
<evidence type="ECO:0000313" key="1">
    <source>
        <dbReference type="EMBL" id="PZF77769.1"/>
    </source>
</evidence>
<dbReference type="InterPro" id="IPR009922">
    <property type="entry name" value="DUF1457"/>
</dbReference>
<dbReference type="AlphaFoldDB" id="A0A2W2BNF2"/>
<evidence type="ECO:0008006" key="3">
    <source>
        <dbReference type="Google" id="ProtNLM"/>
    </source>
</evidence>